<evidence type="ECO:0000256" key="8">
    <source>
        <dbReference type="PROSITE-ProRule" id="PRU00703"/>
    </source>
</evidence>
<dbReference type="SMART" id="SM00065">
    <property type="entry name" value="GAF"/>
    <property type="match status" value="1"/>
</dbReference>
<dbReference type="PROSITE" id="PS51371">
    <property type="entry name" value="CBS"/>
    <property type="match status" value="1"/>
</dbReference>
<dbReference type="InterPro" id="IPR036097">
    <property type="entry name" value="HisK_dim/P_sf"/>
</dbReference>
<dbReference type="EC" id="2.7.13.3" evidence="3"/>
<dbReference type="SUPFAM" id="SSF54631">
    <property type="entry name" value="CBS-domain pair"/>
    <property type="match status" value="1"/>
</dbReference>
<dbReference type="PRINTS" id="PR00344">
    <property type="entry name" value="BCTRLSENSOR"/>
</dbReference>
<accession>A0A0P8DG42</accession>
<evidence type="ECO:0000256" key="4">
    <source>
        <dbReference type="ARBA" id="ARBA00022553"/>
    </source>
</evidence>
<keyword evidence="5" id="KW-0808">Transferase</keyword>
<dbReference type="SUPFAM" id="SSF55781">
    <property type="entry name" value="GAF domain-like"/>
    <property type="match status" value="1"/>
</dbReference>
<dbReference type="InterPro" id="IPR003018">
    <property type="entry name" value="GAF"/>
</dbReference>
<keyword evidence="8" id="KW-0129">CBS domain</keyword>
<dbReference type="InterPro" id="IPR005467">
    <property type="entry name" value="His_kinase_dom"/>
</dbReference>
<dbReference type="InterPro" id="IPR016132">
    <property type="entry name" value="Phyto_chromo_attachment"/>
</dbReference>
<dbReference type="InterPro" id="IPR029016">
    <property type="entry name" value="GAF-like_dom_sf"/>
</dbReference>
<feature type="domain" description="Phytochrome chromophore attachment site" evidence="9">
    <location>
        <begin position="185"/>
        <end position="334"/>
    </location>
</feature>
<evidence type="ECO:0000259" key="9">
    <source>
        <dbReference type="PROSITE" id="PS50046"/>
    </source>
</evidence>
<dbReference type="InterPro" id="IPR036890">
    <property type="entry name" value="HATPase_C_sf"/>
</dbReference>
<dbReference type="Proteomes" id="UP000050465">
    <property type="component" value="Unassembled WGS sequence"/>
</dbReference>
<dbReference type="InterPro" id="IPR013656">
    <property type="entry name" value="PAS_4"/>
</dbReference>
<comment type="caution">
    <text evidence="12">The sequence shown here is derived from an EMBL/GenBank/DDBJ whole genome shotgun (WGS) entry which is preliminary data.</text>
</comment>
<evidence type="ECO:0000256" key="2">
    <source>
        <dbReference type="ARBA" id="ARBA00006402"/>
    </source>
</evidence>
<evidence type="ECO:0000256" key="6">
    <source>
        <dbReference type="ARBA" id="ARBA00022777"/>
    </source>
</evidence>
<dbReference type="NCBIfam" id="TIGR00229">
    <property type="entry name" value="sensory_box"/>
    <property type="match status" value="1"/>
</dbReference>
<evidence type="ECO:0000256" key="1">
    <source>
        <dbReference type="ARBA" id="ARBA00000085"/>
    </source>
</evidence>
<evidence type="ECO:0000313" key="12">
    <source>
        <dbReference type="EMBL" id="KPQ35428.1"/>
    </source>
</evidence>
<dbReference type="Pfam" id="PF01590">
    <property type="entry name" value="GAF"/>
    <property type="match status" value="1"/>
</dbReference>
<dbReference type="CDD" id="cd00082">
    <property type="entry name" value="HisKA"/>
    <property type="match status" value="1"/>
</dbReference>
<dbReference type="InterPro" id="IPR000644">
    <property type="entry name" value="CBS_dom"/>
</dbReference>
<keyword evidence="6 12" id="KW-0418">Kinase</keyword>
<dbReference type="CDD" id="cd16922">
    <property type="entry name" value="HATPase_EvgS-ArcB-TorS-like"/>
    <property type="match status" value="1"/>
</dbReference>
<dbReference type="SUPFAM" id="SSF55874">
    <property type="entry name" value="ATPase domain of HSP90 chaperone/DNA topoisomerase II/histidine kinase"/>
    <property type="match status" value="1"/>
</dbReference>
<dbReference type="InterPro" id="IPR035965">
    <property type="entry name" value="PAS-like_dom_sf"/>
</dbReference>
<comment type="similarity">
    <text evidence="2">In the N-terminal section; belongs to the phytochrome family.</text>
</comment>
<dbReference type="InterPro" id="IPR003661">
    <property type="entry name" value="HisK_dim/P_dom"/>
</dbReference>
<feature type="domain" description="Histidine kinase" evidence="10">
    <location>
        <begin position="519"/>
        <end position="768"/>
    </location>
</feature>
<protein>
    <recommendedName>
        <fullName evidence="3">histidine kinase</fullName>
        <ecNumber evidence="3">2.7.13.3</ecNumber>
    </recommendedName>
</protein>
<evidence type="ECO:0000259" key="10">
    <source>
        <dbReference type="PROSITE" id="PS50109"/>
    </source>
</evidence>
<dbReference type="EMBL" id="LJZR01000012">
    <property type="protein sequence ID" value="KPQ35428.1"/>
    <property type="molecule type" value="Genomic_DNA"/>
</dbReference>
<sequence length="782" mass="87703">MRSNPDLCEFSFRQAVASTQLLTALGQTPLAEVMAQMAANPEASCILAVCRHEVVGHEVVGHEVVGHEVVGNKVVGIATRSDLLRTLATKANWPQLQLSQVMSHPVITVSATEPKTLPSLLERFKQHRISHLPVIDDQSQLVGLIEKKQLLQLLHDQHEPSEPYQQHQRTQLLAEITLKIRQSLQLKEILQTTVDEVKRLLSADRVLIYQVWPNGTGKTISEAVAHPYRSLLHIPFPEEVFPENYQALYVKGRVQAIADVHRPDSGLSKCLVEFIEQWQVRSKLIVPIVQPMNPSAGVAPLSKQLWGLLIAHQCSHPRQWSEFELDLMQQLAGQINLALSQGQLLAYLEDRVELRTAELTEANDALQREIKERQLVEAALRHSEAQLRLITNNLPVLIAYVDRHQCYQFNNEVYEHWLGKCPHSIAGKPMAAVVGQAHYQRIHGHIATALAGEAVSYESELTFKDGRSHAVNVTYVPHIEAGHKAKNRIEPLVKGFFALTTDISDRKAIERMKDEFIAIVSHELRTPLTSIHTSLKLLATGRLGELSHDGQQMLEVADENTDRLVRLVNNVLDLQRIESGEVTMDTYACDAAELLEQAAEATHTMAQQHEIEIQTQSVSLSIWVDPDYIIRTLTNLIGNAIKYSPPHNLIRLTVEPYVEKPVEESIEKSIEKSIETTHHRDRHTASMPTPQQALFCVQDHGQGIPSHKLAVIFERFQQVDSSDSREKGGTGLGLTICRKIVEQHGGKIWAESELGQGSRFYFTVPLRGDLERGNLEPNVSSV</sequence>
<reference evidence="12 13" key="1">
    <citation type="submission" date="2015-09" db="EMBL/GenBank/DDBJ databases">
        <title>Identification and resolution of microdiversity through metagenomic sequencing of parallel consortia.</title>
        <authorList>
            <person name="Nelson W.C."/>
            <person name="Romine M.F."/>
            <person name="Lindemann S.R."/>
        </authorList>
    </citation>
    <scope>NUCLEOTIDE SEQUENCE [LARGE SCALE GENOMIC DNA]</scope>
    <source>
        <strain evidence="12">Ana</strain>
    </source>
</reference>
<dbReference type="SMART" id="SM00388">
    <property type="entry name" value="HisKA"/>
    <property type="match status" value="1"/>
</dbReference>
<keyword evidence="7" id="KW-0902">Two-component regulatory system</keyword>
<dbReference type="Gene3D" id="3.30.565.10">
    <property type="entry name" value="Histidine kinase-like ATPase, C-terminal domain"/>
    <property type="match status" value="1"/>
</dbReference>
<dbReference type="FunFam" id="1.10.287.130:FF:000001">
    <property type="entry name" value="Two-component sensor histidine kinase"/>
    <property type="match status" value="1"/>
</dbReference>
<evidence type="ECO:0000256" key="3">
    <source>
        <dbReference type="ARBA" id="ARBA00012438"/>
    </source>
</evidence>
<dbReference type="STRING" id="1666911.HLUCCA11_10725"/>
<dbReference type="PROSITE" id="PS50109">
    <property type="entry name" value="HIS_KIN"/>
    <property type="match status" value="1"/>
</dbReference>
<dbReference type="SUPFAM" id="SSF55785">
    <property type="entry name" value="PYP-like sensor domain (PAS domain)"/>
    <property type="match status" value="1"/>
</dbReference>
<dbReference type="SMART" id="SM00387">
    <property type="entry name" value="HATPase_c"/>
    <property type="match status" value="1"/>
</dbReference>
<dbReference type="Pfam" id="PF00571">
    <property type="entry name" value="CBS"/>
    <property type="match status" value="1"/>
</dbReference>
<dbReference type="Gene3D" id="3.30.450.20">
    <property type="entry name" value="PAS domain"/>
    <property type="match status" value="1"/>
</dbReference>
<dbReference type="Gene3D" id="3.10.580.10">
    <property type="entry name" value="CBS-domain"/>
    <property type="match status" value="1"/>
</dbReference>
<dbReference type="SMART" id="SM00116">
    <property type="entry name" value="CBS"/>
    <property type="match status" value="2"/>
</dbReference>
<gene>
    <name evidence="12" type="ORF">HLUCCA11_10725</name>
</gene>
<dbReference type="InterPro" id="IPR004358">
    <property type="entry name" value="Sig_transdc_His_kin-like_C"/>
</dbReference>
<dbReference type="InterPro" id="IPR000014">
    <property type="entry name" value="PAS"/>
</dbReference>
<organism evidence="12 13">
    <name type="scientific">Phormidesmis priestleyi Ana</name>
    <dbReference type="NCBI Taxonomy" id="1666911"/>
    <lineage>
        <taxon>Bacteria</taxon>
        <taxon>Bacillati</taxon>
        <taxon>Cyanobacteriota</taxon>
        <taxon>Cyanophyceae</taxon>
        <taxon>Leptolyngbyales</taxon>
        <taxon>Leptolyngbyaceae</taxon>
        <taxon>Phormidesmis</taxon>
    </lineage>
</organism>
<comment type="catalytic activity">
    <reaction evidence="1">
        <text>ATP + protein L-histidine = ADP + protein N-phospho-L-histidine.</text>
        <dbReference type="EC" id="2.7.13.3"/>
    </reaction>
</comment>
<evidence type="ECO:0000259" key="11">
    <source>
        <dbReference type="PROSITE" id="PS51371"/>
    </source>
</evidence>
<feature type="domain" description="CBS" evidence="11">
    <location>
        <begin position="102"/>
        <end position="161"/>
    </location>
</feature>
<dbReference type="Pfam" id="PF08448">
    <property type="entry name" value="PAS_4"/>
    <property type="match status" value="1"/>
</dbReference>
<evidence type="ECO:0000256" key="5">
    <source>
        <dbReference type="ARBA" id="ARBA00022679"/>
    </source>
</evidence>
<proteinExistence type="inferred from homology"/>
<keyword evidence="4" id="KW-0597">Phosphoprotein</keyword>
<evidence type="ECO:0000313" key="13">
    <source>
        <dbReference type="Proteomes" id="UP000050465"/>
    </source>
</evidence>
<dbReference type="Pfam" id="PF00512">
    <property type="entry name" value="HisKA"/>
    <property type="match status" value="1"/>
</dbReference>
<dbReference type="PANTHER" id="PTHR43711:SF1">
    <property type="entry name" value="HISTIDINE KINASE 1"/>
    <property type="match status" value="1"/>
</dbReference>
<dbReference type="InterPro" id="IPR046342">
    <property type="entry name" value="CBS_dom_sf"/>
</dbReference>
<dbReference type="PATRIC" id="fig|1666911.3.peg.4298"/>
<evidence type="ECO:0000256" key="7">
    <source>
        <dbReference type="ARBA" id="ARBA00023012"/>
    </source>
</evidence>
<dbReference type="Gene3D" id="1.10.287.130">
    <property type="match status" value="1"/>
</dbReference>
<dbReference type="PANTHER" id="PTHR43711">
    <property type="entry name" value="TWO-COMPONENT HISTIDINE KINASE"/>
    <property type="match status" value="1"/>
</dbReference>
<dbReference type="InterPro" id="IPR003594">
    <property type="entry name" value="HATPase_dom"/>
</dbReference>
<dbReference type="GO" id="GO:0000155">
    <property type="term" value="F:phosphorelay sensor kinase activity"/>
    <property type="evidence" value="ECO:0007669"/>
    <property type="project" value="InterPro"/>
</dbReference>
<dbReference type="PROSITE" id="PS50046">
    <property type="entry name" value="PHYTOCHROME_2"/>
    <property type="match status" value="1"/>
</dbReference>
<dbReference type="Pfam" id="PF02518">
    <property type="entry name" value="HATPase_c"/>
    <property type="match status" value="1"/>
</dbReference>
<name>A0A0P8DG42_9CYAN</name>
<dbReference type="AlphaFoldDB" id="A0A0P8DG42"/>
<dbReference type="SUPFAM" id="SSF47384">
    <property type="entry name" value="Homodimeric domain of signal transducing histidine kinase"/>
    <property type="match status" value="1"/>
</dbReference>
<dbReference type="InterPro" id="IPR050736">
    <property type="entry name" value="Sensor_HK_Regulatory"/>
</dbReference>
<dbReference type="Gene3D" id="3.30.450.40">
    <property type="match status" value="1"/>
</dbReference>